<evidence type="ECO:0000313" key="3">
    <source>
        <dbReference type="EMBL" id="AKO66300.1"/>
    </source>
</evidence>
<gene>
    <name evidence="3" type="ORF">VI33_06455</name>
</gene>
<dbReference type="OrthoDB" id="8793699at2"/>
<evidence type="ECO:0008006" key="5">
    <source>
        <dbReference type="Google" id="ProtNLM"/>
    </source>
</evidence>
<sequence length="241" mass="26392">MNFFEDLENKTILVMGASQGIGRQLSSDLAKLKARPLLSSRNKEKLKELAQELNTNYYACDINDDESIKHLVQELPVLDAVCVVSGIVKLVPPKMLQRKTIEPQITTNLTSPMSLIGHLLKSKKIKDSGSVVLTSAAARLCHPPCTAPYAAAKMGLLGLARSLVADVSFSNKIRFNVASFDYVESDMSNSVEVNDKDIIGVSPVDYSSLPFLFLISQRSKWINGQMIAADAGRMLGKSRYA</sequence>
<dbReference type="AlphaFoldDB" id="A0A0H4J2S1"/>
<dbReference type="PANTHER" id="PTHR43477">
    <property type="entry name" value="DIHYDROANTICAPSIN 7-DEHYDROGENASE"/>
    <property type="match status" value="1"/>
</dbReference>
<protein>
    <recommendedName>
        <fullName evidence="5">Short-chain dehydrogenase</fullName>
    </recommendedName>
</protein>
<evidence type="ECO:0000256" key="2">
    <source>
        <dbReference type="ARBA" id="ARBA00023002"/>
    </source>
</evidence>
<dbReference type="Proteomes" id="UP000066549">
    <property type="component" value="Chromosome"/>
</dbReference>
<dbReference type="InterPro" id="IPR036291">
    <property type="entry name" value="NAD(P)-bd_dom_sf"/>
</dbReference>
<reference evidence="3 4" key="1">
    <citation type="submission" date="2015-03" db="EMBL/GenBank/DDBJ databases">
        <title>Comparative analysis of the OM43 clade including a novel species from Red Sea uncovers genomic and metabolic diversity among marine methylotrophs.</title>
        <authorList>
            <person name="Jimenez-Infante F."/>
            <person name="Ngugi D.K."/>
            <person name="Vinu M."/>
            <person name="Alam I."/>
            <person name="Kamau A."/>
            <person name="Blom J."/>
            <person name="Bajic V.B."/>
            <person name="Stingl U."/>
        </authorList>
    </citation>
    <scope>NUCLEOTIDE SEQUENCE [LARGE SCALE GENOMIC DNA]</scope>
    <source>
        <strain evidence="3 4">MBRSH7</strain>
    </source>
</reference>
<dbReference type="EMBL" id="CP011002">
    <property type="protein sequence ID" value="AKO66300.1"/>
    <property type="molecule type" value="Genomic_DNA"/>
</dbReference>
<dbReference type="Pfam" id="PF00106">
    <property type="entry name" value="adh_short"/>
    <property type="match status" value="1"/>
</dbReference>
<comment type="similarity">
    <text evidence="1">Belongs to the short-chain dehydrogenases/reductases (SDR) family.</text>
</comment>
<keyword evidence="2" id="KW-0560">Oxidoreductase</keyword>
<dbReference type="InterPro" id="IPR002347">
    <property type="entry name" value="SDR_fam"/>
</dbReference>
<evidence type="ECO:0000313" key="4">
    <source>
        <dbReference type="Proteomes" id="UP000066549"/>
    </source>
</evidence>
<dbReference type="GO" id="GO:0016491">
    <property type="term" value="F:oxidoreductase activity"/>
    <property type="evidence" value="ECO:0007669"/>
    <property type="project" value="UniProtKB-KW"/>
</dbReference>
<evidence type="ECO:0000256" key="1">
    <source>
        <dbReference type="ARBA" id="ARBA00006484"/>
    </source>
</evidence>
<dbReference type="PRINTS" id="PR00081">
    <property type="entry name" value="GDHRDH"/>
</dbReference>
<dbReference type="SUPFAM" id="SSF51735">
    <property type="entry name" value="NAD(P)-binding Rossmann-fold domains"/>
    <property type="match status" value="1"/>
</dbReference>
<name>A0A0H4J2S1_9PROT</name>
<dbReference type="CDD" id="cd05233">
    <property type="entry name" value="SDR_c"/>
    <property type="match status" value="1"/>
</dbReference>
<dbReference type="InterPro" id="IPR051122">
    <property type="entry name" value="SDR_DHRS6-like"/>
</dbReference>
<keyword evidence="4" id="KW-1185">Reference proteome</keyword>
<proteinExistence type="inferred from homology"/>
<organism evidence="3 4">
    <name type="scientific">Methylophilales bacterium MBRS-H7</name>
    <dbReference type="NCBI Taxonomy" id="1623450"/>
    <lineage>
        <taxon>Bacteria</taxon>
        <taxon>Pseudomonadati</taxon>
        <taxon>Pseudomonadota</taxon>
        <taxon>Betaproteobacteria</taxon>
        <taxon>Nitrosomonadales</taxon>
        <taxon>OM43 clade</taxon>
    </lineage>
</organism>
<accession>A0A0H4J2S1</accession>
<dbReference type="Gene3D" id="3.40.50.720">
    <property type="entry name" value="NAD(P)-binding Rossmann-like Domain"/>
    <property type="match status" value="1"/>
</dbReference>
<dbReference type="PANTHER" id="PTHR43477:SF1">
    <property type="entry name" value="DIHYDROANTICAPSIN 7-DEHYDROGENASE"/>
    <property type="match status" value="1"/>
</dbReference>